<reference evidence="1 2" key="1">
    <citation type="submission" date="2016-11" db="EMBL/GenBank/DDBJ databases">
        <authorList>
            <person name="Jaros S."/>
            <person name="Januszkiewicz K."/>
            <person name="Wedrychowicz H."/>
        </authorList>
    </citation>
    <scope>NUCLEOTIDE SEQUENCE [LARGE SCALE GENOMIC DNA]</scope>
    <source>
        <strain evidence="1 2">DSM 27063</strain>
    </source>
</reference>
<dbReference type="PROSITE" id="PS51257">
    <property type="entry name" value="PROKAR_LIPOPROTEIN"/>
    <property type="match status" value="1"/>
</dbReference>
<dbReference type="Proteomes" id="UP000184050">
    <property type="component" value="Unassembled WGS sequence"/>
</dbReference>
<dbReference type="STRING" id="1168035.SAMN05444280_10866"/>
<proteinExistence type="predicted"/>
<organism evidence="1 2">
    <name type="scientific">Tangfeifania diversioriginum</name>
    <dbReference type="NCBI Taxonomy" id="1168035"/>
    <lineage>
        <taxon>Bacteria</taxon>
        <taxon>Pseudomonadati</taxon>
        <taxon>Bacteroidota</taxon>
        <taxon>Bacteroidia</taxon>
        <taxon>Marinilabiliales</taxon>
        <taxon>Prolixibacteraceae</taxon>
        <taxon>Tangfeifania</taxon>
    </lineage>
</organism>
<dbReference type="Gene3D" id="2.130.10.10">
    <property type="entry name" value="YVTN repeat-like/Quinoprotein amine dehydrogenase"/>
    <property type="match status" value="2"/>
</dbReference>
<dbReference type="AlphaFoldDB" id="A0A1M6F819"/>
<evidence type="ECO:0000313" key="2">
    <source>
        <dbReference type="Proteomes" id="UP000184050"/>
    </source>
</evidence>
<name>A0A1M6F819_9BACT</name>
<gene>
    <name evidence="1" type="ORF">SAMN05444280_10866</name>
</gene>
<dbReference type="EMBL" id="FQZE01000008">
    <property type="protein sequence ID" value="SHI93830.1"/>
    <property type="molecule type" value="Genomic_DNA"/>
</dbReference>
<dbReference type="SUPFAM" id="SSF63829">
    <property type="entry name" value="Calcium-dependent phosphotriesterase"/>
    <property type="match status" value="1"/>
</dbReference>
<accession>A0A1M6F819</accession>
<sequence>MKTLPIFFIPLLFLFSCNKDDEVALNPFSEEINFDVSEWVLKGENITCVDFDSDGNAWVASGNNLIFYDGLNTQSYSAGTVIQDVSVAPDGKVWLGTKEKGLARFSKGEFTFYTSENAGLPRDYVNEVEVAPNGKVWFGSCAHNLGGLMCYDNGTFSLYTPENSMLNQHVVQNLKIDHDSRVYFVTLSTVGNAAVYSIDNQNKWKQLGGDASFYWISSLVVNSESEAFVVVDYSLSSYSGYENYLAFFDGKKWEKIEADFYFSILPRMSIDKRDYVWVYGYGSVEGDYPGYFVYDGQNWLRSAEGQIPEVFIKGVSVDHQNNIWFCSDEGIFILRQ</sequence>
<keyword evidence="2" id="KW-1185">Reference proteome</keyword>
<dbReference type="OrthoDB" id="9779074at2"/>
<dbReference type="InterPro" id="IPR015943">
    <property type="entry name" value="WD40/YVTN_repeat-like_dom_sf"/>
</dbReference>
<protein>
    <recommendedName>
        <fullName evidence="3">Two component regulator propeller</fullName>
    </recommendedName>
</protein>
<dbReference type="RefSeq" id="WP_139279499.1">
    <property type="nucleotide sequence ID" value="NZ_FQZE01000008.1"/>
</dbReference>
<evidence type="ECO:0000313" key="1">
    <source>
        <dbReference type="EMBL" id="SHI93830.1"/>
    </source>
</evidence>
<evidence type="ECO:0008006" key="3">
    <source>
        <dbReference type="Google" id="ProtNLM"/>
    </source>
</evidence>